<dbReference type="HOGENOM" id="CLU_048230_1_0_10"/>
<proteinExistence type="predicted"/>
<dbReference type="AlphaFoldDB" id="B3EDB8"/>
<reference evidence="1 2" key="1">
    <citation type="submission" date="2008-05" db="EMBL/GenBank/DDBJ databases">
        <title>Complete sequence of Chlorobium limicola DSM 245.</title>
        <authorList>
            <consortium name="US DOE Joint Genome Institute"/>
            <person name="Lucas S."/>
            <person name="Copeland A."/>
            <person name="Lapidus A."/>
            <person name="Glavina del Rio T."/>
            <person name="Dalin E."/>
            <person name="Tice H."/>
            <person name="Bruce D."/>
            <person name="Goodwin L."/>
            <person name="Pitluck S."/>
            <person name="Schmutz J."/>
            <person name="Larimer F."/>
            <person name="Land M."/>
            <person name="Hauser L."/>
            <person name="Kyrpides N."/>
            <person name="Ovchinnikova G."/>
            <person name="Zhao F."/>
            <person name="Li T."/>
            <person name="Liu Z."/>
            <person name="Overmann J."/>
            <person name="Bryant D.A."/>
            <person name="Richardson P."/>
        </authorList>
    </citation>
    <scope>NUCLEOTIDE SEQUENCE [LARGE SCALE GENOMIC DNA]</scope>
    <source>
        <strain evidence="2">DSM 245 / NBRC 103803 / 6330</strain>
    </source>
</reference>
<dbReference type="InterPro" id="IPR011673">
    <property type="entry name" value="DUF1615"/>
</dbReference>
<dbReference type="STRING" id="290315.Clim_1490"/>
<dbReference type="Proteomes" id="UP000008841">
    <property type="component" value="Chromosome"/>
</dbReference>
<dbReference type="KEGG" id="cli:Clim_1490"/>
<evidence type="ECO:0000313" key="2">
    <source>
        <dbReference type="Proteomes" id="UP000008841"/>
    </source>
</evidence>
<gene>
    <name evidence="1" type="ordered locus">Clim_1490</name>
</gene>
<dbReference type="EMBL" id="CP001097">
    <property type="protein sequence ID" value="ACD90543.1"/>
    <property type="molecule type" value="Genomic_DNA"/>
</dbReference>
<sequence length="376" mass="42656" precursor="true">MNLPAMIRETRIALFTLCALFFTFVLSGCSRNENSGLAEEQIEKLILVADPGLDSPDIWAKAIKESLQEIGVPVSKENACAVIAVIAQESGFKTVPKTPGMKKILHNRLKNAESNPIVRFIIESRLDQQAANGKTFRENIDSIESERDVELWYNEFIAADVTKPMLQVLNKDVDDLITTIGSMQISVKFAEHYSKKPENTGHNDIRKILYTCKGGVFYGAAYLLDYKNDYDDWKYVFADYNAGHYACRNVGFQNMLANLTRKKIVPDGDLLSYKDGRAALGSTYGILIDYLKEMGMAFKEEEVRKDFRKEKSYDFENTLSYKTISALHKSKFGNTIYAALPDIPLKSDKFSGKNLSTKWFAQRVKSRFNQCMRTKL</sequence>
<dbReference type="SUPFAM" id="SSF53955">
    <property type="entry name" value="Lysozyme-like"/>
    <property type="match status" value="1"/>
</dbReference>
<name>B3EDB8_CHLL2</name>
<evidence type="ECO:0000313" key="1">
    <source>
        <dbReference type="EMBL" id="ACD90543.1"/>
    </source>
</evidence>
<dbReference type="InterPro" id="IPR023346">
    <property type="entry name" value="Lysozyme-like_dom_sf"/>
</dbReference>
<dbReference type="Pfam" id="PF07759">
    <property type="entry name" value="DUF1615"/>
    <property type="match status" value="1"/>
</dbReference>
<protein>
    <recommendedName>
        <fullName evidence="3">Lipoprotein</fullName>
    </recommendedName>
</protein>
<dbReference type="eggNOG" id="ENOG502Z82H">
    <property type="taxonomic scope" value="Bacteria"/>
</dbReference>
<organism evidence="1 2">
    <name type="scientific">Chlorobium limicola (strain DSM 245 / NBRC 103803 / 6330)</name>
    <dbReference type="NCBI Taxonomy" id="290315"/>
    <lineage>
        <taxon>Bacteria</taxon>
        <taxon>Pseudomonadati</taxon>
        <taxon>Chlorobiota</taxon>
        <taxon>Chlorobiia</taxon>
        <taxon>Chlorobiales</taxon>
        <taxon>Chlorobiaceae</taxon>
        <taxon>Chlorobium/Pelodictyon group</taxon>
        <taxon>Chlorobium</taxon>
    </lineage>
</organism>
<dbReference type="Gene3D" id="1.10.530.10">
    <property type="match status" value="1"/>
</dbReference>
<accession>B3EDB8</accession>
<evidence type="ECO:0008006" key="3">
    <source>
        <dbReference type="Google" id="ProtNLM"/>
    </source>
</evidence>